<organism evidence="2 3">
    <name type="scientific">Juglans regia</name>
    <name type="common">English walnut</name>
    <dbReference type="NCBI Taxonomy" id="51240"/>
    <lineage>
        <taxon>Eukaryota</taxon>
        <taxon>Viridiplantae</taxon>
        <taxon>Streptophyta</taxon>
        <taxon>Embryophyta</taxon>
        <taxon>Tracheophyta</taxon>
        <taxon>Spermatophyta</taxon>
        <taxon>Magnoliopsida</taxon>
        <taxon>eudicotyledons</taxon>
        <taxon>Gunneridae</taxon>
        <taxon>Pentapetalae</taxon>
        <taxon>rosids</taxon>
        <taxon>fabids</taxon>
        <taxon>Fagales</taxon>
        <taxon>Juglandaceae</taxon>
        <taxon>Juglans</taxon>
    </lineage>
</organism>
<reference evidence="2" key="2">
    <citation type="submission" date="2020-03" db="EMBL/GenBank/DDBJ databases">
        <title>Walnut 2.0.</title>
        <authorList>
            <person name="Marrano A."/>
            <person name="Britton M."/>
            <person name="Zimin A.V."/>
            <person name="Zaini P.A."/>
            <person name="Workman R."/>
            <person name="Puiu D."/>
            <person name="Bianco L."/>
            <person name="Allen B.J."/>
            <person name="Troggio M."/>
            <person name="Leslie C.A."/>
            <person name="Timp W."/>
            <person name="Dendekar A."/>
            <person name="Salzberg S.L."/>
            <person name="Neale D.B."/>
        </authorList>
    </citation>
    <scope>NUCLEOTIDE SEQUENCE</scope>
    <source>
        <tissue evidence="2">Leaves</tissue>
    </source>
</reference>
<evidence type="ECO:0000313" key="3">
    <source>
        <dbReference type="Proteomes" id="UP000619265"/>
    </source>
</evidence>
<name>A0A833Y6J9_JUGRE</name>
<dbReference type="AlphaFoldDB" id="A0A833Y6J9"/>
<dbReference type="EMBL" id="LIHL02000002">
    <property type="protein sequence ID" value="KAF5477622.1"/>
    <property type="molecule type" value="Genomic_DNA"/>
</dbReference>
<protein>
    <recommendedName>
        <fullName evidence="1">Reverse transcriptase Ty1/copia-type domain-containing protein</fullName>
    </recommendedName>
</protein>
<dbReference type="SUPFAM" id="SSF56672">
    <property type="entry name" value="DNA/RNA polymerases"/>
    <property type="match status" value="1"/>
</dbReference>
<dbReference type="Proteomes" id="UP000619265">
    <property type="component" value="Unassembled WGS sequence"/>
</dbReference>
<accession>A0A833Y6J9</accession>
<dbReference type="Pfam" id="PF07727">
    <property type="entry name" value="RVT_2"/>
    <property type="match status" value="1"/>
</dbReference>
<reference evidence="2" key="1">
    <citation type="submission" date="2015-10" db="EMBL/GenBank/DDBJ databases">
        <authorList>
            <person name="Martinez-Garcia P.J."/>
            <person name="Crepeau M.W."/>
            <person name="Puiu D."/>
            <person name="Gonzalez-Ibeas D."/>
            <person name="Whalen J."/>
            <person name="Stevens K."/>
            <person name="Paul R."/>
            <person name="Butterfield T."/>
            <person name="Britton M."/>
            <person name="Reagan R."/>
            <person name="Chakraborty S."/>
            <person name="Walawage S.L."/>
            <person name="Vasquez-Gross H.A."/>
            <person name="Cardeno C."/>
            <person name="Famula R."/>
            <person name="Pratt K."/>
            <person name="Kuruganti S."/>
            <person name="Aradhya M.K."/>
            <person name="Leslie C.A."/>
            <person name="Dandekar A.M."/>
            <person name="Salzberg S.L."/>
            <person name="Wegrzyn J.L."/>
            <person name="Langley C.H."/>
            <person name="Neale D.B."/>
        </authorList>
    </citation>
    <scope>NUCLEOTIDE SEQUENCE</scope>
    <source>
        <tissue evidence="2">Leaves</tissue>
    </source>
</reference>
<comment type="caution">
    <text evidence="2">The sequence shown here is derived from an EMBL/GenBank/DDBJ whole genome shotgun (WGS) entry which is preliminary data.</text>
</comment>
<evidence type="ECO:0000259" key="1">
    <source>
        <dbReference type="Pfam" id="PF07727"/>
    </source>
</evidence>
<dbReference type="PANTHER" id="PTHR11439">
    <property type="entry name" value="GAG-POL-RELATED RETROTRANSPOSON"/>
    <property type="match status" value="1"/>
</dbReference>
<evidence type="ECO:0000313" key="2">
    <source>
        <dbReference type="EMBL" id="KAF5477622.1"/>
    </source>
</evidence>
<gene>
    <name evidence="2" type="ORF">F2P56_004242</name>
</gene>
<dbReference type="InterPro" id="IPR043502">
    <property type="entry name" value="DNA/RNA_pol_sf"/>
</dbReference>
<dbReference type="PANTHER" id="PTHR11439:SF455">
    <property type="entry name" value="RLK (RECEPTOR-LIKE PROTEIN KINASE) 8, PUTATIVE-RELATED"/>
    <property type="match status" value="1"/>
</dbReference>
<sequence>MFDVSIDHLKACLVAKSYTQFPDLDYTDTFSLVVKASIVRVVLSLSVTNKWSLHQLDVKNAFLNDILHEKVYMEQPPSYVDPRFSHHVCKLNKALYGLKQAPRAWFEQFNTFLLHFGFSYSRADTSLFVYSSNHDLIYLLLYVDDISITGNNSSLLHIFIKKLHSKFATKDLGSLSYFLDLEVTPSNDGLFLSQTKYARDILSRAQLLDSKPIDTPMVVSHHMSLEGEPFSDPTLSIACGCSAIFNHHETKHSHTVNSVSQFLHAPTAAHFQVVKRILRYVKGTIDFGLAFTPSSSSGLMAFLDADWAGCLDIHRSTSDYSILGDNLVSWSA</sequence>
<proteinExistence type="predicted"/>
<dbReference type="InterPro" id="IPR013103">
    <property type="entry name" value="RVT_2"/>
</dbReference>
<dbReference type="Gramene" id="Jr02_11520_p1">
    <property type="protein sequence ID" value="cds.Jr02_11520_p1"/>
    <property type="gene ID" value="Jr02_11520"/>
</dbReference>
<feature type="domain" description="Reverse transcriptase Ty1/copia-type" evidence="1">
    <location>
        <begin position="9"/>
        <end position="218"/>
    </location>
</feature>